<evidence type="ECO:0000313" key="1">
    <source>
        <dbReference type="EMBL" id="KAK0433896.1"/>
    </source>
</evidence>
<comment type="caution">
    <text evidence="1">The sequence shown here is derived from an EMBL/GenBank/DDBJ whole genome shotgun (WGS) entry which is preliminary data.</text>
</comment>
<keyword evidence="2" id="KW-1185">Reference proteome</keyword>
<proteinExistence type="predicted"/>
<accession>A0AA39J0J0</accession>
<reference evidence="1" key="1">
    <citation type="submission" date="2023-06" db="EMBL/GenBank/DDBJ databases">
        <authorList>
            <consortium name="Lawrence Berkeley National Laboratory"/>
            <person name="Ahrendt S."/>
            <person name="Sahu N."/>
            <person name="Indic B."/>
            <person name="Wong-Bajracharya J."/>
            <person name="Merenyi Z."/>
            <person name="Ke H.-M."/>
            <person name="Monk M."/>
            <person name="Kocsube S."/>
            <person name="Drula E."/>
            <person name="Lipzen A."/>
            <person name="Balint B."/>
            <person name="Henrissat B."/>
            <person name="Andreopoulos B."/>
            <person name="Martin F.M."/>
            <person name="Harder C.B."/>
            <person name="Rigling D."/>
            <person name="Ford K.L."/>
            <person name="Foster G.D."/>
            <person name="Pangilinan J."/>
            <person name="Papanicolaou A."/>
            <person name="Barry K."/>
            <person name="LaButti K."/>
            <person name="Viragh M."/>
            <person name="Koriabine M."/>
            <person name="Yan M."/>
            <person name="Riley R."/>
            <person name="Champramary S."/>
            <person name="Plett K.L."/>
            <person name="Tsai I.J."/>
            <person name="Slot J."/>
            <person name="Sipos G."/>
            <person name="Plett J."/>
            <person name="Nagy L.G."/>
            <person name="Grigoriev I.V."/>
        </authorList>
    </citation>
    <scope>NUCLEOTIDE SEQUENCE</scope>
    <source>
        <strain evidence="1">FPL87.14</strain>
    </source>
</reference>
<protein>
    <submittedName>
        <fullName evidence="1">Uncharacterized protein</fullName>
    </submittedName>
</protein>
<dbReference type="InterPro" id="IPR032466">
    <property type="entry name" value="Metal_Hydrolase"/>
</dbReference>
<gene>
    <name evidence="1" type="ORF">EV421DRAFT_1370477</name>
</gene>
<name>A0AA39J0J0_9AGAR</name>
<dbReference type="EMBL" id="JAUEPT010000076">
    <property type="protein sequence ID" value="KAK0433896.1"/>
    <property type="molecule type" value="Genomic_DNA"/>
</dbReference>
<organism evidence="1 2">
    <name type="scientific">Armillaria borealis</name>
    <dbReference type="NCBI Taxonomy" id="47425"/>
    <lineage>
        <taxon>Eukaryota</taxon>
        <taxon>Fungi</taxon>
        <taxon>Dikarya</taxon>
        <taxon>Basidiomycota</taxon>
        <taxon>Agaricomycotina</taxon>
        <taxon>Agaricomycetes</taxon>
        <taxon>Agaricomycetidae</taxon>
        <taxon>Agaricales</taxon>
        <taxon>Marasmiineae</taxon>
        <taxon>Physalacriaceae</taxon>
        <taxon>Armillaria</taxon>
    </lineage>
</organism>
<dbReference type="AlphaFoldDB" id="A0AA39J0J0"/>
<dbReference type="SUPFAM" id="SSF51556">
    <property type="entry name" value="Metallo-dependent hydrolases"/>
    <property type="match status" value="1"/>
</dbReference>
<dbReference type="Gene3D" id="3.20.20.140">
    <property type="entry name" value="Metal-dependent hydrolases"/>
    <property type="match status" value="1"/>
</dbReference>
<sequence length="162" mass="18745">MYTSSIYWRTGCTYASGNVDSRFPTLQIFAGHLGERLPSDLFRTDEHLLRQVPLGIPMQQNASWYWLMNLYGSTTARNFATPLLRFHNSYIGLDRTSHSIDYPFALISEGQQWVDSLADVLTREELLELKKEGGSFLRFVHEFLRREGRWRCGSSDGHYTSI</sequence>
<evidence type="ECO:0000313" key="2">
    <source>
        <dbReference type="Proteomes" id="UP001175226"/>
    </source>
</evidence>
<dbReference type="Proteomes" id="UP001175226">
    <property type="component" value="Unassembled WGS sequence"/>
</dbReference>